<dbReference type="EMBL" id="JAAVJI010000001">
    <property type="protein sequence ID" value="NJO99431.1"/>
    <property type="molecule type" value="Genomic_DNA"/>
</dbReference>
<reference evidence="2 3" key="1">
    <citation type="submission" date="2020-03" db="EMBL/GenBank/DDBJ databases">
        <authorList>
            <person name="Wang L."/>
            <person name="He N."/>
            <person name="Li Y."/>
            <person name="Fang Y."/>
            <person name="Zhang F."/>
        </authorList>
    </citation>
    <scope>NUCLEOTIDE SEQUENCE [LARGE SCALE GENOMIC DNA]</scope>
    <source>
        <strain evidence="3">hsmgli-8</strain>
    </source>
</reference>
<proteinExistence type="predicted"/>
<keyword evidence="1" id="KW-0732">Signal</keyword>
<sequence length="155" mass="17005">MRTSLLTAVLFASVAAPAAALSVHTLTETELREASARLADRAGSSQWQQLWSRTRAAGHFEPTGRQPRFTLPMREIPTAVRHTLVDPHQVQVKGQTRVHLRRDFSPQVTGTADGQVLTAVCLTIEWRGAPDSTRNARLEDAGLTFVGLHSTQPCE</sequence>
<feature type="signal peptide" evidence="1">
    <location>
        <begin position="1"/>
        <end position="18"/>
    </location>
</feature>
<name>A0ABX0Y933_9PSED</name>
<dbReference type="Proteomes" id="UP000746535">
    <property type="component" value="Unassembled WGS sequence"/>
</dbReference>
<feature type="chain" id="PRO_5046442939" evidence="1">
    <location>
        <begin position="19"/>
        <end position="155"/>
    </location>
</feature>
<accession>A0ABX0Y933</accession>
<comment type="caution">
    <text evidence="2">The sequence shown here is derived from an EMBL/GenBank/DDBJ whole genome shotgun (WGS) entry which is preliminary data.</text>
</comment>
<gene>
    <name evidence="2" type="ORF">HBH25_00920</name>
</gene>
<organism evidence="2 3">
    <name type="scientific">Pseudomonas quercus</name>
    <dbReference type="NCBI Taxonomy" id="2722792"/>
    <lineage>
        <taxon>Bacteria</taxon>
        <taxon>Pseudomonadati</taxon>
        <taxon>Pseudomonadota</taxon>
        <taxon>Gammaproteobacteria</taxon>
        <taxon>Pseudomonadales</taxon>
        <taxon>Pseudomonadaceae</taxon>
        <taxon>Pseudomonas</taxon>
    </lineage>
</organism>
<dbReference type="RefSeq" id="WP_168080584.1">
    <property type="nucleotide sequence ID" value="NZ_JAAVJI010000001.1"/>
</dbReference>
<evidence type="ECO:0000256" key="1">
    <source>
        <dbReference type="SAM" id="SignalP"/>
    </source>
</evidence>
<keyword evidence="3" id="KW-1185">Reference proteome</keyword>
<evidence type="ECO:0000313" key="2">
    <source>
        <dbReference type="EMBL" id="NJO99431.1"/>
    </source>
</evidence>
<evidence type="ECO:0000313" key="3">
    <source>
        <dbReference type="Proteomes" id="UP000746535"/>
    </source>
</evidence>
<protein>
    <submittedName>
        <fullName evidence="2">Uncharacterized protein</fullName>
    </submittedName>
</protein>